<feature type="domain" description="Bacterial shufflon protein N-terminal" evidence="2">
    <location>
        <begin position="253"/>
        <end position="381"/>
    </location>
</feature>
<gene>
    <name evidence="3" type="ORF">PLA107_033500</name>
</gene>
<keyword evidence="1" id="KW-1133">Transmembrane helix</keyword>
<sequence>MPRRRLQAGLTLIEMVLVMGLAAYATLLAFQSKTLDMQQNEARATGGLLFEYNNAVRQWISANPNASNSSFDGSGWLKSVACGGSSQKEYLRCSFPAATAASPIAFGKLSLKSNLVVSGTGNEKTITVTTNTTPFTIKGDEVRSDLAGLAALMAAAGSTSSATPLLMATDGQYKAVPSTGAITMIARNQAANDIWLRTDGGNTMNNALSFNSANAADHRAILGASRIQALASEIFYIGRSGGALAGEQAIVDANLGVVGALNIQNAANQAEALTIQRGNLSLKAGSLVANGMVTATGAVKSAQEVSAPIFYDDNDRTYYVDPNQTSVLNSAQLRGGLSVAGRTTVGEYLEIQGQASLGGGCSPNGLIARDAAGSPLYCVSGKWSSPGVKGSYQAVGTFVGAQSFRTGDQAAIIHVYGGNAPSCTDDWTNRYALQAVVDGMTVAYAVDNNNEWAKIGYISFAVPANTSYVIYSNPYACPVGRYTVNAFLL</sequence>
<evidence type="ECO:0000313" key="3">
    <source>
        <dbReference type="EMBL" id="AXH60128.1"/>
    </source>
</evidence>
<accession>A0AAD0VA26</accession>
<reference evidence="3 4" key="1">
    <citation type="journal article" date="2011" name="PLoS Pathog.">
        <title>Dynamic evolution of pathogenicity revealed by sequencing and comparative genomics of 19 Pseudomonas syringae isolates.</title>
        <authorList>
            <person name="Baltrus D.A."/>
            <person name="Nishimura M.T."/>
            <person name="Romanchuk A."/>
            <person name="Chang J.H."/>
            <person name="Mukhtar M.S."/>
            <person name="Cherkis K."/>
            <person name="Roach J."/>
            <person name="Grant S.R."/>
            <person name="Jones C.D."/>
            <person name="Dangl J.L."/>
        </authorList>
    </citation>
    <scope>NUCLEOTIDE SEQUENCE [LARGE SCALE GENOMIC DNA]</scope>
    <source>
        <strain evidence="3 4">M301315</strain>
    </source>
</reference>
<name>A0AAD0VA26_PSEAV</name>
<evidence type="ECO:0000259" key="2">
    <source>
        <dbReference type="Pfam" id="PF04917"/>
    </source>
</evidence>
<proteinExistence type="predicted"/>
<dbReference type="EMBL" id="CP031226">
    <property type="protein sequence ID" value="AXH60128.1"/>
    <property type="molecule type" value="Genomic_DNA"/>
</dbReference>
<dbReference type="InterPro" id="IPR007001">
    <property type="entry name" value="Shufflon_N"/>
</dbReference>
<dbReference type="Pfam" id="PF04917">
    <property type="entry name" value="Shufflon_N"/>
    <property type="match status" value="1"/>
</dbReference>
<geneLocation type="plasmid" evidence="4">
    <name>pmppla107</name>
</geneLocation>
<organism evidence="3 4">
    <name type="scientific">Pseudomonas amygdali pv. lachrymans str. M301315</name>
    <dbReference type="NCBI Taxonomy" id="629260"/>
    <lineage>
        <taxon>Bacteria</taxon>
        <taxon>Pseudomonadati</taxon>
        <taxon>Pseudomonadota</taxon>
        <taxon>Gammaproteobacteria</taxon>
        <taxon>Pseudomonadales</taxon>
        <taxon>Pseudomonadaceae</taxon>
        <taxon>Pseudomonas</taxon>
        <taxon>Pseudomonas amygdali</taxon>
    </lineage>
</organism>
<keyword evidence="3" id="KW-0614">Plasmid</keyword>
<keyword evidence="1" id="KW-0812">Transmembrane</keyword>
<keyword evidence="1" id="KW-0472">Membrane</keyword>
<evidence type="ECO:0000313" key="4">
    <source>
        <dbReference type="Proteomes" id="UP000006426"/>
    </source>
</evidence>
<protein>
    <submittedName>
        <fullName evidence="3">Shufflon system plasmid conjugative transfer pilus tip adhesin PilV</fullName>
    </submittedName>
</protein>
<dbReference type="Proteomes" id="UP000006426">
    <property type="component" value="Plasmid pmppla107"/>
</dbReference>
<evidence type="ECO:0000256" key="1">
    <source>
        <dbReference type="SAM" id="Phobius"/>
    </source>
</evidence>
<feature type="transmembrane region" description="Helical" evidence="1">
    <location>
        <begin position="12"/>
        <end position="30"/>
    </location>
</feature>
<dbReference type="AlphaFoldDB" id="A0AAD0VA26"/>